<evidence type="ECO:0000313" key="1">
    <source>
        <dbReference type="EMBL" id="OEG71588.1"/>
    </source>
</evidence>
<dbReference type="EMBL" id="LNVX01000156">
    <property type="protein sequence ID" value="OEG71588.1"/>
    <property type="molecule type" value="Genomic_DNA"/>
</dbReference>
<protein>
    <submittedName>
        <fullName evidence="1">Uncharacterized protein</fullName>
    </submittedName>
</protein>
<name>A0A1E5INP8_ENDTX</name>
<evidence type="ECO:0000313" key="2">
    <source>
        <dbReference type="Proteomes" id="UP000095237"/>
    </source>
</evidence>
<dbReference type="AlphaFoldDB" id="A0A1E5INP8"/>
<keyword evidence="2" id="KW-1185">Reference proteome</keyword>
<comment type="caution">
    <text evidence="1">The sequence shown here is derived from an EMBL/GenBank/DDBJ whole genome shotgun (WGS) entry which is preliminary data.</text>
</comment>
<organism evidence="1 2">
    <name type="scientific">Endomicrobium trichonymphae</name>
    <dbReference type="NCBI Taxonomy" id="1408204"/>
    <lineage>
        <taxon>Bacteria</taxon>
        <taxon>Pseudomonadati</taxon>
        <taxon>Elusimicrobiota</taxon>
        <taxon>Endomicrobiia</taxon>
        <taxon>Endomicrobiales</taxon>
        <taxon>Endomicrobiaceae</taxon>
        <taxon>Candidatus Endomicrobiellum</taxon>
    </lineage>
</organism>
<dbReference type="Proteomes" id="UP000095237">
    <property type="component" value="Unassembled WGS sequence"/>
</dbReference>
<gene>
    <name evidence="1" type="ORF">ATZ36_13865</name>
</gene>
<proteinExistence type="predicted"/>
<accession>A0A1E5INP8</accession>
<reference evidence="1 2" key="1">
    <citation type="submission" date="2015-11" db="EMBL/GenBank/DDBJ databases">
        <title>Evidence for parallel genomic evolution in an endosymbiosis of termite gut flagellates.</title>
        <authorList>
            <person name="Zheng H."/>
        </authorList>
    </citation>
    <scope>NUCLEOTIDE SEQUENCE [LARGE SCALE GENOMIC DNA]</scope>
    <source>
        <strain evidence="1 2">CET450</strain>
    </source>
</reference>
<sequence>MTFCCRDNIRRPYSAGRKICPDAYEKFLNVTNNPINFTYITKSLETANNVVVYYSLKTAVFFNFSLYRI</sequence>